<feature type="domain" description="HAMP" evidence="28">
    <location>
        <begin position="255"/>
        <end position="307"/>
    </location>
</feature>
<dbReference type="PANTHER" id="PTHR44936:SF9">
    <property type="entry name" value="SENSOR PROTEIN CREC"/>
    <property type="match status" value="1"/>
</dbReference>
<evidence type="ECO:0000256" key="17">
    <source>
        <dbReference type="ARBA" id="ARBA00023012"/>
    </source>
</evidence>
<evidence type="ECO:0000256" key="11">
    <source>
        <dbReference type="ARBA" id="ARBA00022777"/>
    </source>
</evidence>
<evidence type="ECO:0000256" key="13">
    <source>
        <dbReference type="ARBA" id="ARBA00022840"/>
    </source>
</evidence>
<organism evidence="29 30">
    <name type="scientific">Nonomuraea longispora</name>
    <dbReference type="NCBI Taxonomy" id="1848320"/>
    <lineage>
        <taxon>Bacteria</taxon>
        <taxon>Bacillati</taxon>
        <taxon>Actinomycetota</taxon>
        <taxon>Actinomycetes</taxon>
        <taxon>Streptosporangiales</taxon>
        <taxon>Streptosporangiaceae</taxon>
        <taxon>Nonomuraea</taxon>
    </lineage>
</organism>
<dbReference type="Gene3D" id="1.10.287.130">
    <property type="match status" value="1"/>
</dbReference>
<evidence type="ECO:0000256" key="10">
    <source>
        <dbReference type="ARBA" id="ARBA00022741"/>
    </source>
</evidence>
<evidence type="ECO:0000256" key="21">
    <source>
        <dbReference type="ARBA" id="ARBA00023211"/>
    </source>
</evidence>
<evidence type="ECO:0000256" key="19">
    <source>
        <dbReference type="ARBA" id="ARBA00023026"/>
    </source>
</evidence>
<dbReference type="InterPro" id="IPR036890">
    <property type="entry name" value="HATPase_C_sf"/>
</dbReference>
<dbReference type="SUPFAM" id="SSF55874">
    <property type="entry name" value="ATPase domain of HSP90 chaperone/DNA topoisomerase II/histidine kinase"/>
    <property type="match status" value="1"/>
</dbReference>
<dbReference type="InterPro" id="IPR003660">
    <property type="entry name" value="HAMP_dom"/>
</dbReference>
<feature type="domain" description="Histidine kinase" evidence="27">
    <location>
        <begin position="322"/>
        <end position="539"/>
    </location>
</feature>
<keyword evidence="18" id="KW-0346">Stress response</keyword>
<dbReference type="OrthoDB" id="9786919at2"/>
<keyword evidence="19" id="KW-0843">Virulence</keyword>
<feature type="transmembrane region" description="Helical" evidence="26">
    <location>
        <begin position="40"/>
        <end position="64"/>
    </location>
</feature>
<evidence type="ECO:0000256" key="14">
    <source>
        <dbReference type="ARBA" id="ARBA00022842"/>
    </source>
</evidence>
<dbReference type="EMBL" id="SMJZ01000049">
    <property type="protein sequence ID" value="TDC06770.1"/>
    <property type="molecule type" value="Genomic_DNA"/>
</dbReference>
<keyword evidence="10" id="KW-0547">Nucleotide-binding</keyword>
<dbReference type="GO" id="GO:0005886">
    <property type="term" value="C:plasma membrane"/>
    <property type="evidence" value="ECO:0007669"/>
    <property type="project" value="UniProtKB-SubCell"/>
</dbReference>
<dbReference type="GO" id="GO:0000155">
    <property type="term" value="F:phosphorelay sensor kinase activity"/>
    <property type="evidence" value="ECO:0007669"/>
    <property type="project" value="InterPro"/>
</dbReference>
<dbReference type="FunFam" id="1.10.287.130:FF:000010">
    <property type="entry name" value="Two-component sensor histidine kinase"/>
    <property type="match status" value="1"/>
</dbReference>
<evidence type="ECO:0000256" key="5">
    <source>
        <dbReference type="ARBA" id="ARBA00012438"/>
    </source>
</evidence>
<dbReference type="InterPro" id="IPR005467">
    <property type="entry name" value="His_kinase_dom"/>
</dbReference>
<name>A0A4R4NGU0_9ACTN</name>
<accession>A0A4R4NGU0</accession>
<keyword evidence="30" id="KW-1185">Reference proteome</keyword>
<sequence>MPPTRKTRTRRRTLRQILGGVRRRVRRAAGRARSIWRRSLQLQVVTSTLVISVIVVVVLGTFLFGQINKSVVDSSQQSSISEAFADRLQIADALAPDTDEQTKTADSSKTGSVNPLDEVMDTVTGSGEDGSRKRYDVLILNQTTPGQSRASGSVVRGSVPPNLRAHLLRYLRNREYSKPVGNVHEIKFPGESQPRLTFVVGGVVHVPATGQNYEVYHFFPFTEEEELLTNVRLAIVVVGLGLVLLLAAIAYLVARQVVSPVRLARQAAERLAAGKLDERLKVRGEDDLARLANSFNEMAANLALKIHQLEELSQVQRQFVSDVSHELRTPLTTVRMAADLLYDAREDFDPMASRSAELMQAQLERFEAMLADLLEISRYDAGAATLDLDSVDVRDVVLRAIGDSEALAERHSTRFELRLPNEPCMAEIDNRRVERILRNLLFNAIEHGEGRDVVVTVGADRDAVAVAVRDHGIGLKGGEDTLVFDRFWRADPSRARTIGGTGLGLAISREDATLHGGWLQAWGQPGEGSQFRLTLPRSAGADLKGSPLSLVPPEIEMRRTWRGAMTPVLLPVSADGAGHDED</sequence>
<dbReference type="CDD" id="cd00082">
    <property type="entry name" value="HisKA"/>
    <property type="match status" value="1"/>
</dbReference>
<evidence type="ECO:0000256" key="22">
    <source>
        <dbReference type="ARBA" id="ARBA00035305"/>
    </source>
</evidence>
<keyword evidence="12" id="KW-0378">Hydrolase</keyword>
<dbReference type="SMART" id="SM00388">
    <property type="entry name" value="HisKA"/>
    <property type="match status" value="1"/>
</dbReference>
<evidence type="ECO:0000259" key="27">
    <source>
        <dbReference type="PROSITE" id="PS50109"/>
    </source>
</evidence>
<keyword evidence="14" id="KW-0460">Magnesium</keyword>
<dbReference type="EC" id="2.7.13.3" evidence="5"/>
<keyword evidence="15" id="KW-0904">Protein phosphatase</keyword>
<evidence type="ECO:0000256" key="3">
    <source>
        <dbReference type="ARBA" id="ARBA00001946"/>
    </source>
</evidence>
<dbReference type="AlphaFoldDB" id="A0A4R4NGU0"/>
<evidence type="ECO:0000256" key="24">
    <source>
        <dbReference type="ARBA" id="ARBA00041776"/>
    </source>
</evidence>
<evidence type="ECO:0000259" key="28">
    <source>
        <dbReference type="PROSITE" id="PS50885"/>
    </source>
</evidence>
<dbReference type="PROSITE" id="PS50885">
    <property type="entry name" value="HAMP"/>
    <property type="match status" value="1"/>
</dbReference>
<comment type="catalytic activity">
    <reaction evidence="1">
        <text>ATP + protein L-histidine = ADP + protein N-phospho-L-histidine.</text>
        <dbReference type="EC" id="2.7.13.3"/>
    </reaction>
</comment>
<dbReference type="PANTHER" id="PTHR44936">
    <property type="entry name" value="SENSOR PROTEIN CREC"/>
    <property type="match status" value="1"/>
</dbReference>
<dbReference type="InterPro" id="IPR050980">
    <property type="entry name" value="2C_sensor_his_kinase"/>
</dbReference>
<evidence type="ECO:0000256" key="6">
    <source>
        <dbReference type="ARBA" id="ARBA00022475"/>
    </source>
</evidence>
<keyword evidence="13" id="KW-0067">ATP-binding</keyword>
<comment type="subcellular location">
    <subcellularLocation>
        <location evidence="4">Cell membrane</location>
        <topology evidence="4">Multi-pass membrane protein</topology>
    </subcellularLocation>
</comment>
<evidence type="ECO:0000256" key="23">
    <source>
        <dbReference type="ARBA" id="ARBA00040454"/>
    </source>
</evidence>
<feature type="region of interest" description="Disordered" evidence="25">
    <location>
        <begin position="95"/>
        <end position="129"/>
    </location>
</feature>
<dbReference type="CDD" id="cd06225">
    <property type="entry name" value="HAMP"/>
    <property type="match status" value="1"/>
</dbReference>
<keyword evidence="9 26" id="KW-0812">Transmembrane</keyword>
<dbReference type="CDD" id="cd00075">
    <property type="entry name" value="HATPase"/>
    <property type="match status" value="1"/>
</dbReference>
<keyword evidence="8" id="KW-0808">Transferase</keyword>
<feature type="transmembrane region" description="Helical" evidence="26">
    <location>
        <begin position="233"/>
        <end position="254"/>
    </location>
</feature>
<dbReference type="PRINTS" id="PR00344">
    <property type="entry name" value="BCTRLSENSOR"/>
</dbReference>
<dbReference type="Pfam" id="PF00672">
    <property type="entry name" value="HAMP"/>
    <property type="match status" value="1"/>
</dbReference>
<dbReference type="Pfam" id="PF02518">
    <property type="entry name" value="HATPase_c"/>
    <property type="match status" value="1"/>
</dbReference>
<evidence type="ECO:0000256" key="16">
    <source>
        <dbReference type="ARBA" id="ARBA00022989"/>
    </source>
</evidence>
<dbReference type="InterPro" id="IPR003661">
    <property type="entry name" value="HisK_dim/P_dom"/>
</dbReference>
<dbReference type="Proteomes" id="UP000295157">
    <property type="component" value="Unassembled WGS sequence"/>
</dbReference>
<keyword evidence="7" id="KW-0597">Phosphoprotein</keyword>
<dbReference type="SMART" id="SM00304">
    <property type="entry name" value="HAMP"/>
    <property type="match status" value="1"/>
</dbReference>
<comment type="caution">
    <text evidence="29">The sequence shown here is derived from an EMBL/GenBank/DDBJ whole genome shotgun (WGS) entry which is preliminary data.</text>
</comment>
<evidence type="ECO:0000256" key="26">
    <source>
        <dbReference type="SAM" id="Phobius"/>
    </source>
</evidence>
<dbReference type="Gene3D" id="3.30.565.10">
    <property type="entry name" value="Histidine kinase-like ATPase, C-terminal domain"/>
    <property type="match status" value="1"/>
</dbReference>
<dbReference type="GO" id="GO:0004721">
    <property type="term" value="F:phosphoprotein phosphatase activity"/>
    <property type="evidence" value="ECO:0007669"/>
    <property type="project" value="UniProtKB-KW"/>
</dbReference>
<evidence type="ECO:0000256" key="15">
    <source>
        <dbReference type="ARBA" id="ARBA00022912"/>
    </source>
</evidence>
<evidence type="ECO:0000256" key="20">
    <source>
        <dbReference type="ARBA" id="ARBA00023136"/>
    </source>
</evidence>
<keyword evidence="17" id="KW-0902">Two-component regulatory system</keyword>
<evidence type="ECO:0000256" key="18">
    <source>
        <dbReference type="ARBA" id="ARBA00023016"/>
    </source>
</evidence>
<comment type="cofactor">
    <cofactor evidence="2">
        <name>Mn(2+)</name>
        <dbReference type="ChEBI" id="CHEBI:29035"/>
    </cofactor>
</comment>
<evidence type="ECO:0000313" key="30">
    <source>
        <dbReference type="Proteomes" id="UP000295157"/>
    </source>
</evidence>
<evidence type="ECO:0000256" key="1">
    <source>
        <dbReference type="ARBA" id="ARBA00000085"/>
    </source>
</evidence>
<dbReference type="InterPro" id="IPR004358">
    <property type="entry name" value="Sig_transdc_His_kin-like_C"/>
</dbReference>
<comment type="cofactor">
    <cofactor evidence="3">
        <name>Mg(2+)</name>
        <dbReference type="ChEBI" id="CHEBI:18420"/>
    </cofactor>
</comment>
<keyword evidence="6" id="KW-1003">Cell membrane</keyword>
<evidence type="ECO:0000256" key="4">
    <source>
        <dbReference type="ARBA" id="ARBA00004651"/>
    </source>
</evidence>
<reference evidence="29 30" key="1">
    <citation type="submission" date="2019-02" db="EMBL/GenBank/DDBJ databases">
        <title>Draft genome sequences of novel Actinobacteria.</title>
        <authorList>
            <person name="Sahin N."/>
            <person name="Ay H."/>
            <person name="Saygin H."/>
        </authorList>
    </citation>
    <scope>NUCLEOTIDE SEQUENCE [LARGE SCALE GENOMIC DNA]</scope>
    <source>
        <strain evidence="29 30">KC201</strain>
    </source>
</reference>
<dbReference type="SMART" id="SM00387">
    <property type="entry name" value="HATPase_c"/>
    <property type="match status" value="1"/>
</dbReference>
<dbReference type="InterPro" id="IPR036097">
    <property type="entry name" value="HisK_dim/P_sf"/>
</dbReference>
<evidence type="ECO:0000256" key="8">
    <source>
        <dbReference type="ARBA" id="ARBA00022679"/>
    </source>
</evidence>
<dbReference type="InterPro" id="IPR047669">
    <property type="entry name" value="MtrAB_MtrB"/>
</dbReference>
<evidence type="ECO:0000313" key="29">
    <source>
        <dbReference type="EMBL" id="TDC06770.1"/>
    </source>
</evidence>
<keyword evidence="16 26" id="KW-1133">Transmembrane helix</keyword>
<dbReference type="SUPFAM" id="SSF158472">
    <property type="entry name" value="HAMP domain-like"/>
    <property type="match status" value="1"/>
</dbReference>
<gene>
    <name evidence="29" type="ORF">E1267_15240</name>
</gene>
<dbReference type="RefSeq" id="WP_132333111.1">
    <property type="nucleotide sequence ID" value="NZ_SMJZ01000049.1"/>
</dbReference>
<dbReference type="GO" id="GO:0005524">
    <property type="term" value="F:ATP binding"/>
    <property type="evidence" value="ECO:0007669"/>
    <property type="project" value="UniProtKB-KW"/>
</dbReference>
<feature type="compositionally biased region" description="Polar residues" evidence="25">
    <location>
        <begin position="104"/>
        <end position="113"/>
    </location>
</feature>
<evidence type="ECO:0000256" key="12">
    <source>
        <dbReference type="ARBA" id="ARBA00022801"/>
    </source>
</evidence>
<evidence type="ECO:0000256" key="25">
    <source>
        <dbReference type="SAM" id="MobiDB-lite"/>
    </source>
</evidence>
<dbReference type="Gene3D" id="6.10.340.10">
    <property type="match status" value="1"/>
</dbReference>
<keyword evidence="20 26" id="KW-0472">Membrane</keyword>
<evidence type="ECO:0000256" key="9">
    <source>
        <dbReference type="ARBA" id="ARBA00022692"/>
    </source>
</evidence>
<dbReference type="NCBIfam" id="NF040691">
    <property type="entry name" value="MtrAB_MtrB"/>
    <property type="match status" value="1"/>
</dbReference>
<keyword evidence="21" id="KW-0464">Manganese</keyword>
<dbReference type="Pfam" id="PF00512">
    <property type="entry name" value="HisKA"/>
    <property type="match status" value="1"/>
</dbReference>
<dbReference type="SUPFAM" id="SSF47384">
    <property type="entry name" value="Homodimeric domain of signal transducing histidine kinase"/>
    <property type="match status" value="1"/>
</dbReference>
<proteinExistence type="predicted"/>
<dbReference type="InterPro" id="IPR003594">
    <property type="entry name" value="HATPase_dom"/>
</dbReference>
<dbReference type="PROSITE" id="PS50109">
    <property type="entry name" value="HIS_KIN"/>
    <property type="match status" value="1"/>
</dbReference>
<protein>
    <recommendedName>
        <fullName evidence="22">Sensor histidine kinase MtrB</fullName>
        <ecNumber evidence="5">2.7.13.3</ecNumber>
    </recommendedName>
    <alternativeName>
        <fullName evidence="24">Mycobacterial persistence regulator B</fullName>
    </alternativeName>
    <alternativeName>
        <fullName evidence="23">Signal transduction histidine-protein kinase/phosphatase MprB</fullName>
    </alternativeName>
</protein>
<dbReference type="FunFam" id="3.30.565.10:FF:000013">
    <property type="entry name" value="Two-component sensor histidine kinase"/>
    <property type="match status" value="1"/>
</dbReference>
<keyword evidence="11 29" id="KW-0418">Kinase</keyword>
<evidence type="ECO:0000256" key="7">
    <source>
        <dbReference type="ARBA" id="ARBA00022553"/>
    </source>
</evidence>
<evidence type="ECO:0000256" key="2">
    <source>
        <dbReference type="ARBA" id="ARBA00001936"/>
    </source>
</evidence>